<dbReference type="CDD" id="cd07381">
    <property type="entry name" value="MPP_CapA"/>
    <property type="match status" value="1"/>
</dbReference>
<dbReference type="PANTHER" id="PTHR33393">
    <property type="entry name" value="POLYGLUTAMINE SYNTHESIS ACCESSORY PROTEIN RV0574C-RELATED"/>
    <property type="match status" value="1"/>
</dbReference>
<dbReference type="SMART" id="SM00854">
    <property type="entry name" value="PGA_cap"/>
    <property type="match status" value="1"/>
</dbReference>
<dbReference type="InterPro" id="IPR052169">
    <property type="entry name" value="CW_Biosynth-Accessory"/>
</dbReference>
<evidence type="ECO:0000313" key="5">
    <source>
        <dbReference type="Proteomes" id="UP000217257"/>
    </source>
</evidence>
<protein>
    <recommendedName>
        <fullName evidence="3">Capsule synthesis protein CapA domain-containing protein</fullName>
    </recommendedName>
</protein>
<organism evidence="4 5">
    <name type="scientific">Cystobacter fuscus</name>
    <dbReference type="NCBI Taxonomy" id="43"/>
    <lineage>
        <taxon>Bacteria</taxon>
        <taxon>Pseudomonadati</taxon>
        <taxon>Myxococcota</taxon>
        <taxon>Myxococcia</taxon>
        <taxon>Myxococcales</taxon>
        <taxon>Cystobacterineae</taxon>
        <taxon>Archangiaceae</taxon>
        <taxon>Cystobacter</taxon>
    </lineage>
</organism>
<dbReference type="PANTHER" id="PTHR33393:SF11">
    <property type="entry name" value="POLYGLUTAMINE SYNTHESIS ACCESSORY PROTEIN RV0574C-RELATED"/>
    <property type="match status" value="1"/>
</dbReference>
<proteinExistence type="inferred from homology"/>
<evidence type="ECO:0000259" key="3">
    <source>
        <dbReference type="SMART" id="SM00854"/>
    </source>
</evidence>
<dbReference type="Proteomes" id="UP000217257">
    <property type="component" value="Chromosome"/>
</dbReference>
<reference evidence="4 5" key="1">
    <citation type="submission" date="2017-06" db="EMBL/GenBank/DDBJ databases">
        <title>Sequencing and comparative analysis of myxobacterial genomes.</title>
        <authorList>
            <person name="Rupp O."/>
            <person name="Goesmann A."/>
            <person name="Sogaard-Andersen L."/>
        </authorList>
    </citation>
    <scope>NUCLEOTIDE SEQUENCE [LARGE SCALE GENOMIC DNA]</scope>
    <source>
        <strain evidence="4 5">DSM 52655</strain>
    </source>
</reference>
<dbReference type="InterPro" id="IPR019079">
    <property type="entry name" value="Capsule_synth_CapA"/>
</dbReference>
<dbReference type="EMBL" id="CP022098">
    <property type="protein sequence ID" value="ATB35362.1"/>
    <property type="molecule type" value="Genomic_DNA"/>
</dbReference>
<evidence type="ECO:0000256" key="2">
    <source>
        <dbReference type="SAM" id="MobiDB-lite"/>
    </source>
</evidence>
<evidence type="ECO:0000313" key="4">
    <source>
        <dbReference type="EMBL" id="ATB35362.1"/>
    </source>
</evidence>
<accession>A0A250IVU9</accession>
<dbReference type="Pfam" id="PF09587">
    <property type="entry name" value="PGA_cap"/>
    <property type="match status" value="1"/>
</dbReference>
<sequence>MLLVVSLVGAAPAERVDLVFGGDIIPHDGVKQAAAAHALRQPGDAARAESLNHEGWDFVLEPIARELGAADLAVVNLETPISGNPRAPTAPLIFDAPPQLAHALVTAGVDVVSIANNHAFDQRRAGIPATWSHLDAAGLMHVGSAPSEAMAWEPLVLERKGMRVGLLSITRWLNGASNPEDPDRSPHVAHVPYRAKNQRGLTPEAAAALVGAAARRCDALIVMIHWGTEYSHSPKPEDRQLAQSLLEAGALAVVGHHPHVLQPIESYRTRAGRDTVVAFSLGNLIANQDGYYVHGAGAEARGRKRDSMLFRLSLSRPHPGAPVELAGTSVLPVWIDTNYVVALRERQGQHRIQPVLLDEELKTLSDRLLAFSASGPPRKVREERRELERRLDLARRRRALILRMTLPPSGGEGSVSPAASVRGAN</sequence>
<dbReference type="KEGG" id="cfus:CYFUS_000774"/>
<name>A0A250IVU9_9BACT</name>
<comment type="similarity">
    <text evidence="1">Belongs to the CapA family.</text>
</comment>
<evidence type="ECO:0000256" key="1">
    <source>
        <dbReference type="ARBA" id="ARBA00005662"/>
    </source>
</evidence>
<dbReference type="SUPFAM" id="SSF56300">
    <property type="entry name" value="Metallo-dependent phosphatases"/>
    <property type="match status" value="1"/>
</dbReference>
<feature type="domain" description="Capsule synthesis protein CapA" evidence="3">
    <location>
        <begin position="17"/>
        <end position="288"/>
    </location>
</feature>
<dbReference type="InterPro" id="IPR029052">
    <property type="entry name" value="Metallo-depent_PP-like"/>
</dbReference>
<dbReference type="AlphaFoldDB" id="A0A250IVU9"/>
<gene>
    <name evidence="4" type="ORF">CYFUS_000774</name>
</gene>
<dbReference type="Gene3D" id="3.60.21.10">
    <property type="match status" value="1"/>
</dbReference>
<feature type="region of interest" description="Disordered" evidence="2">
    <location>
        <begin position="406"/>
        <end position="425"/>
    </location>
</feature>